<sequence>MDKDICNTTVETSFGHDIIKFNVFDTVKYPADENRIEKYDGDDYDYGDDGVIADPQYKFFLENLRPDGKSYALDIIEDGVYVKYESSSPQPEALTECTIENENRVSNVAIVAAEMPASAAKYEAKCRGRKPKGGHKLHTTKDPNGDSNHVTSEEHKHERARKRSRKKNTKNVLPSAEAQAIDHRIKDESRDYAPSTRKPVQNPVVIECGNIL</sequence>
<evidence type="ECO:0000313" key="3">
    <source>
        <dbReference type="Proteomes" id="UP000447434"/>
    </source>
</evidence>
<dbReference type="EMBL" id="WOCE01000011">
    <property type="protein sequence ID" value="KAE9604199.1"/>
    <property type="molecule type" value="Genomic_DNA"/>
</dbReference>
<protein>
    <submittedName>
        <fullName evidence="2">Uncharacterized protein</fullName>
    </submittedName>
</protein>
<keyword evidence="3" id="KW-1185">Reference proteome</keyword>
<proteinExistence type="predicted"/>
<feature type="region of interest" description="Disordered" evidence="1">
    <location>
        <begin position="123"/>
        <end position="198"/>
    </location>
</feature>
<organism evidence="2 3">
    <name type="scientific">Lupinus albus</name>
    <name type="common">White lupine</name>
    <name type="synonym">Lupinus termis</name>
    <dbReference type="NCBI Taxonomy" id="3870"/>
    <lineage>
        <taxon>Eukaryota</taxon>
        <taxon>Viridiplantae</taxon>
        <taxon>Streptophyta</taxon>
        <taxon>Embryophyta</taxon>
        <taxon>Tracheophyta</taxon>
        <taxon>Spermatophyta</taxon>
        <taxon>Magnoliopsida</taxon>
        <taxon>eudicotyledons</taxon>
        <taxon>Gunneridae</taxon>
        <taxon>Pentapetalae</taxon>
        <taxon>rosids</taxon>
        <taxon>fabids</taxon>
        <taxon>Fabales</taxon>
        <taxon>Fabaceae</taxon>
        <taxon>Papilionoideae</taxon>
        <taxon>50 kb inversion clade</taxon>
        <taxon>genistoids sensu lato</taxon>
        <taxon>core genistoids</taxon>
        <taxon>Genisteae</taxon>
        <taxon>Lupinus</taxon>
    </lineage>
</organism>
<feature type="compositionally biased region" description="Basic residues" evidence="1">
    <location>
        <begin position="158"/>
        <end position="169"/>
    </location>
</feature>
<comment type="caution">
    <text evidence="2">The sequence shown here is derived from an EMBL/GenBank/DDBJ whole genome shotgun (WGS) entry which is preliminary data.</text>
</comment>
<evidence type="ECO:0000313" key="2">
    <source>
        <dbReference type="EMBL" id="KAE9604199.1"/>
    </source>
</evidence>
<gene>
    <name evidence="2" type="ORF">Lalb_Chr11g0068791</name>
</gene>
<dbReference type="Proteomes" id="UP000447434">
    <property type="component" value="Chromosome 11"/>
</dbReference>
<reference evidence="3" key="1">
    <citation type="journal article" date="2020" name="Nat. Commun.">
        <title>Genome sequence of the cluster root forming white lupin.</title>
        <authorList>
            <person name="Hufnagel B."/>
            <person name="Marques A."/>
            <person name="Soriano A."/>
            <person name="Marques L."/>
            <person name="Divol F."/>
            <person name="Doumas P."/>
            <person name="Sallet E."/>
            <person name="Mancinotti D."/>
            <person name="Carrere S."/>
            <person name="Marande W."/>
            <person name="Arribat S."/>
            <person name="Keller J."/>
            <person name="Huneau C."/>
            <person name="Blein T."/>
            <person name="Aime D."/>
            <person name="Laguerre M."/>
            <person name="Taylor J."/>
            <person name="Schubert V."/>
            <person name="Nelson M."/>
            <person name="Geu-Flores F."/>
            <person name="Crespi M."/>
            <person name="Gallardo-Guerrero K."/>
            <person name="Delaux P.-M."/>
            <person name="Salse J."/>
            <person name="Berges H."/>
            <person name="Guyot R."/>
            <person name="Gouzy J."/>
            <person name="Peret B."/>
        </authorList>
    </citation>
    <scope>NUCLEOTIDE SEQUENCE [LARGE SCALE GENOMIC DNA]</scope>
    <source>
        <strain evidence="3">cv. Amiga</strain>
    </source>
</reference>
<feature type="compositionally biased region" description="Basic residues" evidence="1">
    <location>
        <begin position="127"/>
        <end position="138"/>
    </location>
</feature>
<dbReference type="AlphaFoldDB" id="A0A6A4PRV1"/>
<evidence type="ECO:0000256" key="1">
    <source>
        <dbReference type="SAM" id="MobiDB-lite"/>
    </source>
</evidence>
<accession>A0A6A4PRV1</accession>
<name>A0A6A4PRV1_LUPAL</name>
<feature type="compositionally biased region" description="Basic and acidic residues" evidence="1">
    <location>
        <begin position="180"/>
        <end position="191"/>
    </location>
</feature>
<dbReference type="OrthoDB" id="298344at2759"/>